<proteinExistence type="predicted"/>
<dbReference type="SUPFAM" id="SSF52047">
    <property type="entry name" value="RNI-like"/>
    <property type="match status" value="1"/>
</dbReference>
<dbReference type="AlphaFoldDB" id="A0A5C3MZA4"/>
<evidence type="ECO:0000313" key="3">
    <source>
        <dbReference type="Proteomes" id="UP000305948"/>
    </source>
</evidence>
<reference evidence="2 3" key="1">
    <citation type="journal article" date="2019" name="Nat. Ecol. Evol.">
        <title>Megaphylogeny resolves global patterns of mushroom evolution.</title>
        <authorList>
            <person name="Varga T."/>
            <person name="Krizsan K."/>
            <person name="Foldi C."/>
            <person name="Dima B."/>
            <person name="Sanchez-Garcia M."/>
            <person name="Sanchez-Ramirez S."/>
            <person name="Szollosi G.J."/>
            <person name="Szarkandi J.G."/>
            <person name="Papp V."/>
            <person name="Albert L."/>
            <person name="Andreopoulos W."/>
            <person name="Angelini C."/>
            <person name="Antonin V."/>
            <person name="Barry K.W."/>
            <person name="Bougher N.L."/>
            <person name="Buchanan P."/>
            <person name="Buyck B."/>
            <person name="Bense V."/>
            <person name="Catcheside P."/>
            <person name="Chovatia M."/>
            <person name="Cooper J."/>
            <person name="Damon W."/>
            <person name="Desjardin D."/>
            <person name="Finy P."/>
            <person name="Geml J."/>
            <person name="Haridas S."/>
            <person name="Hughes K."/>
            <person name="Justo A."/>
            <person name="Karasinski D."/>
            <person name="Kautmanova I."/>
            <person name="Kiss B."/>
            <person name="Kocsube S."/>
            <person name="Kotiranta H."/>
            <person name="LaButti K.M."/>
            <person name="Lechner B.E."/>
            <person name="Liimatainen K."/>
            <person name="Lipzen A."/>
            <person name="Lukacs Z."/>
            <person name="Mihaltcheva S."/>
            <person name="Morgado L.N."/>
            <person name="Niskanen T."/>
            <person name="Noordeloos M.E."/>
            <person name="Ohm R.A."/>
            <person name="Ortiz-Santana B."/>
            <person name="Ovrebo C."/>
            <person name="Racz N."/>
            <person name="Riley R."/>
            <person name="Savchenko A."/>
            <person name="Shiryaev A."/>
            <person name="Soop K."/>
            <person name="Spirin V."/>
            <person name="Szebenyi C."/>
            <person name="Tomsovsky M."/>
            <person name="Tulloss R.E."/>
            <person name="Uehling J."/>
            <person name="Grigoriev I.V."/>
            <person name="Vagvolgyi C."/>
            <person name="Papp T."/>
            <person name="Martin F.M."/>
            <person name="Miettinen O."/>
            <person name="Hibbett D.S."/>
            <person name="Nagy L.G."/>
        </authorList>
    </citation>
    <scope>NUCLEOTIDE SEQUENCE [LARGE SCALE GENOMIC DNA]</scope>
    <source>
        <strain evidence="2 3">OMC1185</strain>
    </source>
</reference>
<evidence type="ECO:0000256" key="1">
    <source>
        <dbReference type="SAM" id="MobiDB-lite"/>
    </source>
</evidence>
<gene>
    <name evidence="2" type="ORF">OE88DRAFT_1726477</name>
</gene>
<dbReference type="Gene3D" id="3.80.10.10">
    <property type="entry name" value="Ribonuclease Inhibitor"/>
    <property type="match status" value="1"/>
</dbReference>
<dbReference type="STRING" id="5364.A0A5C3MZA4"/>
<evidence type="ECO:0008006" key="4">
    <source>
        <dbReference type="Google" id="ProtNLM"/>
    </source>
</evidence>
<accession>A0A5C3MZA4</accession>
<feature type="compositionally biased region" description="Acidic residues" evidence="1">
    <location>
        <begin position="541"/>
        <end position="565"/>
    </location>
</feature>
<feature type="region of interest" description="Disordered" evidence="1">
    <location>
        <begin position="537"/>
        <end position="565"/>
    </location>
</feature>
<dbReference type="InterPro" id="IPR032675">
    <property type="entry name" value="LRR_dom_sf"/>
</dbReference>
<keyword evidence="3" id="KW-1185">Reference proteome</keyword>
<evidence type="ECO:0000313" key="2">
    <source>
        <dbReference type="EMBL" id="TFK50664.1"/>
    </source>
</evidence>
<dbReference type="Proteomes" id="UP000305948">
    <property type="component" value="Unassembled WGS sequence"/>
</dbReference>
<organism evidence="2 3">
    <name type="scientific">Heliocybe sulcata</name>
    <dbReference type="NCBI Taxonomy" id="5364"/>
    <lineage>
        <taxon>Eukaryota</taxon>
        <taxon>Fungi</taxon>
        <taxon>Dikarya</taxon>
        <taxon>Basidiomycota</taxon>
        <taxon>Agaricomycotina</taxon>
        <taxon>Agaricomycetes</taxon>
        <taxon>Gloeophyllales</taxon>
        <taxon>Gloeophyllaceae</taxon>
        <taxon>Heliocybe</taxon>
    </lineage>
</organism>
<protein>
    <recommendedName>
        <fullName evidence="4">F-box domain-containing protein</fullName>
    </recommendedName>
</protein>
<dbReference type="OrthoDB" id="3258386at2759"/>
<name>A0A5C3MZA4_9AGAM</name>
<sequence>MDHDYAIYSGMEMPTHIPKCLLITEILVEIFEFVLALEEYGPPTLASLARTCKAFQAPALSILWRDLTELQPLIHCLPQDLWCKDRGSITFRRPIRVADLNRFNFYASFVRSLFTSSPFMDDFQKLLFSALPQLYPSRLIRNRPSILPNILHLRWIAETPTKLSKIYWLLTSSLRTLHFTSVCPEQDTTPFLRHLVETCTALRKLATCFYGAAITESVYVAVCKLVPKLVALKSYSCNAPFAAQVAPALSSLRHLEELQLDFNNTAAFVGSGIQFPIADNPFPSLQRVSLAFNRLSECTDMLNILRPCTLTHAYFSVREYADPSSVTRFLSDLSSKLTLSHASLRHLCLLQNPARLPSDAVLREEYILHGSALLPLRAFTSLRHLRLHVQCGFDIDDDALTTLVAAWPRLRSLHFGVYKDLPRQTKITLGGVASLVRSCPGLANLSLPLDARLSSSYAHERQHVLDSLGTEAIPRNKRIISIYVGESFIQNSPVVAAVLLDIFPRLEWVVGTEVDRVVWSGQRDKWHEVRLAVEKYQAESPLEDEDDDDDGVDDEDDEEEWEYGA</sequence>
<dbReference type="EMBL" id="ML213513">
    <property type="protein sequence ID" value="TFK50664.1"/>
    <property type="molecule type" value="Genomic_DNA"/>
</dbReference>